<dbReference type="Proteomes" id="UP000066624">
    <property type="component" value="Chromosome"/>
</dbReference>
<evidence type="ECO:0000313" key="2">
    <source>
        <dbReference type="Proteomes" id="UP000066624"/>
    </source>
</evidence>
<evidence type="ECO:0000313" key="1">
    <source>
        <dbReference type="EMBL" id="AKS41379.1"/>
    </source>
</evidence>
<dbReference type="SUPFAM" id="SSF82693">
    <property type="entry name" value="Multidrug efflux transporter AcrB pore domain, PN1, PN2, PC1 and PC2 subdomains"/>
    <property type="match status" value="2"/>
</dbReference>
<keyword evidence="2" id="KW-1185">Reference proteome</keyword>
<dbReference type="Gene3D" id="1.20.1640.10">
    <property type="entry name" value="Multidrug efflux transporter AcrB transmembrane domain"/>
    <property type="match status" value="2"/>
</dbReference>
<dbReference type="RefSeq" id="WP_049725022.1">
    <property type="nucleotide sequence ID" value="NZ_CP012154.1"/>
</dbReference>
<dbReference type="SUPFAM" id="SSF82866">
    <property type="entry name" value="Multidrug efflux transporter AcrB transmembrane domain"/>
    <property type="match status" value="2"/>
</dbReference>
<proteinExistence type="predicted"/>
<dbReference type="KEGG" id="wma:WM2015_1002"/>
<dbReference type="SUPFAM" id="SSF82714">
    <property type="entry name" value="Multidrug efflux transporter AcrB TolC docking domain, DN and DC subdomains"/>
    <property type="match status" value="2"/>
</dbReference>
<dbReference type="PANTHER" id="PTHR32063:SF18">
    <property type="entry name" value="CATION EFFLUX SYSTEM PROTEIN"/>
    <property type="match status" value="1"/>
</dbReference>
<sequence>MNIMDTVMRRRPMILTVVALLSILGLSAWLSMDRQEDPFFPYRYGHVLVPWPGAEPERIQTQVIELIENELATVDEVREIRSTARFGFAQLIVGLKSNVYDTDSVWDRIRVAIDRAERRLPERAGPIDLRDRSMDTHGIVLAIGGSDDLIELLDAARQLRRDLFTVPGIGRIDLIGSPDEELRVRVDPARLLAAGLSMDQLAQAIQRANRVVPGGALVVDERNLIIQSDSDLGSLEELAALPVADAQGRLHTLGELADLQLQPAEPVGERIEFNGQPVVALGVVIPRHHVNAVHFGEAVRERIEEVAPNYAPLTIEEMFYQPRWVEQRLGELGRSLLLGVLIVAAILLWAMGWRMGVIVAALLPLVTLSGLAIYALGGGILHQMSVAGMVIALGMLVDNAIVMVESLQWHIDRGKKPAQAAMAAARELAGPLAAATGTTLAAFLPLLLSHGDTADFTRGIPIMVMLVLVVSYAYAVLVTPAIAPSLLRAGSARESARLEQLGRELGQLSDRRPWAVLGGSALLVVAMISLANFLPRDFFPSTDRNQLIVDLNFPEGTRTETTLLHARDVANELLAQPSVRDVKVFAGFSGPRFYYNLMETRNAPHMARLVAITDSDRELPALIEWIDRYIPDRIPEAQIVARRLGQGPPVDAPVEVRLFGPDTQALRAAAHSVMDALRDIPGARDVRHRLGQGLPTLEVLIDEAEAARQGVSRDALAEVLARASRGQQVSTWRAEREPLPLLLGSREGERLPHEALAGLVVDTPNGPRPLDAFVEMRMSLSPAVIEHRDLQLTTAVLAETDPGVTYGQIWQALEPALAELELPEGVRVVPGGAAAEASNANQALFSTLPIGLLALLGFLMWQFNSLKLTGLVLLTVPLAAAGVVPGLLLSGQPFSFTAMLGVVALIGIVVNNAIVLIDRIEAGVADGLHLDQAIPAAVARRIRPILLTTATTIAGLLPLTWTQSTLWPPMAWAIISGLLVSTILTLIVLPAAYRVLEASHDRDD</sequence>
<dbReference type="GO" id="GO:0042910">
    <property type="term" value="F:xenobiotic transmembrane transporter activity"/>
    <property type="evidence" value="ECO:0007669"/>
    <property type="project" value="TreeGrafter"/>
</dbReference>
<accession>A0A0K0XUI9</accession>
<dbReference type="PANTHER" id="PTHR32063">
    <property type="match status" value="1"/>
</dbReference>
<dbReference type="PRINTS" id="PR00702">
    <property type="entry name" value="ACRIFLAVINRP"/>
</dbReference>
<dbReference type="Gene3D" id="3.30.70.1440">
    <property type="entry name" value="Multidrug efflux transporter AcrB pore domain"/>
    <property type="match status" value="1"/>
</dbReference>
<dbReference type="Gene3D" id="3.30.70.1320">
    <property type="entry name" value="Multidrug efflux transporter AcrB pore domain like"/>
    <property type="match status" value="1"/>
</dbReference>
<dbReference type="AlphaFoldDB" id="A0A0K0XUI9"/>
<dbReference type="STRING" id="1579979.WM2015_1002"/>
<dbReference type="GO" id="GO:0005886">
    <property type="term" value="C:plasma membrane"/>
    <property type="evidence" value="ECO:0007669"/>
    <property type="project" value="TreeGrafter"/>
</dbReference>
<organism evidence="1 2">
    <name type="scientific">Wenzhouxiangella marina</name>
    <dbReference type="NCBI Taxonomy" id="1579979"/>
    <lineage>
        <taxon>Bacteria</taxon>
        <taxon>Pseudomonadati</taxon>
        <taxon>Pseudomonadota</taxon>
        <taxon>Gammaproteobacteria</taxon>
        <taxon>Chromatiales</taxon>
        <taxon>Wenzhouxiangellaceae</taxon>
        <taxon>Wenzhouxiangella</taxon>
    </lineage>
</organism>
<dbReference type="OrthoDB" id="9758297at2"/>
<reference evidence="1 2" key="1">
    <citation type="submission" date="2015-07" db="EMBL/GenBank/DDBJ databases">
        <authorList>
            <person name="Noorani M."/>
        </authorList>
    </citation>
    <scope>NUCLEOTIDE SEQUENCE [LARGE SCALE GENOMIC DNA]</scope>
    <source>
        <strain evidence="1 2">KCTC 42284</strain>
    </source>
</reference>
<protein>
    <submittedName>
        <fullName evidence="1">Putative AcrB/AcrD/AcrF family protein</fullName>
    </submittedName>
</protein>
<dbReference type="PATRIC" id="fig|1579979.3.peg.1025"/>
<dbReference type="Gene3D" id="3.30.2090.10">
    <property type="entry name" value="Multidrug efflux transporter AcrB TolC docking domain, DN and DC subdomains"/>
    <property type="match status" value="2"/>
</dbReference>
<gene>
    <name evidence="1" type="ORF">WM2015_1002</name>
</gene>
<dbReference type="Gene3D" id="3.30.70.1430">
    <property type="entry name" value="Multidrug efflux transporter AcrB pore domain"/>
    <property type="match status" value="2"/>
</dbReference>
<dbReference type="EMBL" id="CP012154">
    <property type="protein sequence ID" value="AKS41379.1"/>
    <property type="molecule type" value="Genomic_DNA"/>
</dbReference>
<dbReference type="InterPro" id="IPR027463">
    <property type="entry name" value="AcrB_DN_DC_subdom"/>
</dbReference>
<dbReference type="Pfam" id="PF00873">
    <property type="entry name" value="ACR_tran"/>
    <property type="match status" value="1"/>
</dbReference>
<dbReference type="InterPro" id="IPR001036">
    <property type="entry name" value="Acrflvin-R"/>
</dbReference>
<name>A0A0K0XUI9_9GAMM</name>